<name>A0A3B0T5W7_9ZZZZ</name>
<dbReference type="PANTHER" id="PTHR42776">
    <property type="entry name" value="SERINE PEPTIDASE S9 FAMILY MEMBER"/>
    <property type="match status" value="1"/>
</dbReference>
<gene>
    <name evidence="3" type="ORF">MNBD_ALPHA01-1452</name>
</gene>
<protein>
    <submittedName>
        <fullName evidence="3">Prolyl oligopeptidase family protein</fullName>
    </submittedName>
</protein>
<evidence type="ECO:0000313" key="3">
    <source>
        <dbReference type="EMBL" id="VAW04234.1"/>
    </source>
</evidence>
<dbReference type="SUPFAM" id="SSF53474">
    <property type="entry name" value="alpha/beta-Hydrolases"/>
    <property type="match status" value="1"/>
</dbReference>
<evidence type="ECO:0000256" key="1">
    <source>
        <dbReference type="ARBA" id="ARBA00022801"/>
    </source>
</evidence>
<dbReference type="InterPro" id="IPR029058">
    <property type="entry name" value="AB_hydrolase_fold"/>
</dbReference>
<reference evidence="3" key="1">
    <citation type="submission" date="2018-06" db="EMBL/GenBank/DDBJ databases">
        <authorList>
            <person name="Zhirakovskaya E."/>
        </authorList>
    </citation>
    <scope>NUCLEOTIDE SEQUENCE</scope>
</reference>
<feature type="domain" description="Peptidase S9 prolyl oligopeptidase catalytic" evidence="2">
    <location>
        <begin position="439"/>
        <end position="641"/>
    </location>
</feature>
<dbReference type="SUPFAM" id="SSF82171">
    <property type="entry name" value="DPP6 N-terminal domain-like"/>
    <property type="match status" value="1"/>
</dbReference>
<dbReference type="Pfam" id="PF00326">
    <property type="entry name" value="Peptidase_S9"/>
    <property type="match status" value="1"/>
</dbReference>
<proteinExistence type="predicted"/>
<organism evidence="3">
    <name type="scientific">hydrothermal vent metagenome</name>
    <dbReference type="NCBI Taxonomy" id="652676"/>
    <lineage>
        <taxon>unclassified sequences</taxon>
        <taxon>metagenomes</taxon>
        <taxon>ecological metagenomes</taxon>
    </lineage>
</organism>
<feature type="non-terminal residue" evidence="3">
    <location>
        <position position="1"/>
    </location>
</feature>
<dbReference type="Gene3D" id="3.40.50.1820">
    <property type="entry name" value="alpha/beta hydrolase"/>
    <property type="match status" value="1"/>
</dbReference>
<dbReference type="GO" id="GO:0006508">
    <property type="term" value="P:proteolysis"/>
    <property type="evidence" value="ECO:0007669"/>
    <property type="project" value="InterPro"/>
</dbReference>
<dbReference type="AlphaFoldDB" id="A0A3B0T5W7"/>
<accession>A0A3B0T5W7</accession>
<dbReference type="GO" id="GO:0004252">
    <property type="term" value="F:serine-type endopeptidase activity"/>
    <property type="evidence" value="ECO:0007669"/>
    <property type="project" value="TreeGrafter"/>
</dbReference>
<dbReference type="PANTHER" id="PTHR42776:SF27">
    <property type="entry name" value="DIPEPTIDYL PEPTIDASE FAMILY MEMBER 6"/>
    <property type="match status" value="1"/>
</dbReference>
<evidence type="ECO:0000259" key="2">
    <source>
        <dbReference type="Pfam" id="PF00326"/>
    </source>
</evidence>
<dbReference type="EMBL" id="UOEJ01000187">
    <property type="protein sequence ID" value="VAW04234.1"/>
    <property type="molecule type" value="Genomic_DNA"/>
</dbReference>
<sequence>FLKRTCKMIRIFIAIFMTFATISPVLAQVKPSISAEAFGQLPSFGQIKMSPDGKRVASLQNFKGEMVLVTQSFDDADDQKLYLIAFKDIDINWFQWVNNTRLIISVGTDKTEMGTRFRLTRMLATNWDKTDQKQLLKRTLGSQFHDRVISLLPDDPDHILMAVDKTVMNHPDVYKINVYNGKIRRHLKSRSLVRNWMADGNGVVRLGLGKHKNQNRLIFRTAAGEKWRTLVKYDVREDETPFDPAGFSDVAHIIYVSKPDEQGRKAFYRYDTETGEFLDKIAGHDKVDISSLIINKKGEVTGYRYLDELPTTVYKSKFYQSLQRMLTKNFPDHLVTILTKSRDERKFILKVSGPDLPGDLYFLNLLTRDLYKFANTNIAIDREKLSNMEITRYKARDGLTIPAYISFPKGLDMDSAKNLPMVIMPHGGPFARDGYGYDYWVQFLTTRGYGVLQMNYRGSTGYGASFEQRGYHEWGRKMLEDINDGTRWAIEQGFADPARICIMGGSYGGYAALQAVVKDQSLYKCSVAFAPVTDVLRMLADDKNFLDHRRSAFYVRNDDLSAREISPVNHMEKFNLPILVLHGTRDSVVPYKHGRNFAREMKKRRKDFRFITLEDGDHYLRKEENRIKFLREVEKFLGKHL</sequence>
<dbReference type="InterPro" id="IPR001375">
    <property type="entry name" value="Peptidase_S9_cat"/>
</dbReference>
<keyword evidence="1" id="KW-0378">Hydrolase</keyword>